<proteinExistence type="predicted"/>
<feature type="transmembrane region" description="Helical" evidence="1">
    <location>
        <begin position="127"/>
        <end position="146"/>
    </location>
</feature>
<evidence type="ECO:0000256" key="1">
    <source>
        <dbReference type="SAM" id="Phobius"/>
    </source>
</evidence>
<keyword evidence="1" id="KW-0472">Membrane</keyword>
<dbReference type="EMBL" id="ASVY01000003">
    <property type="protein sequence ID" value="EOT59998.1"/>
    <property type="molecule type" value="Genomic_DNA"/>
</dbReference>
<dbReference type="RefSeq" id="WP_010761869.1">
    <property type="nucleotide sequence ID" value="NZ_KB946316.1"/>
</dbReference>
<evidence type="ECO:0000313" key="4">
    <source>
        <dbReference type="Proteomes" id="UP000013858"/>
    </source>
</evidence>
<organism evidence="2 4">
    <name type="scientific">Enterococcus haemoperoxidus ATCC BAA-382</name>
    <dbReference type="NCBI Taxonomy" id="1158608"/>
    <lineage>
        <taxon>Bacteria</taxon>
        <taxon>Bacillati</taxon>
        <taxon>Bacillota</taxon>
        <taxon>Bacilli</taxon>
        <taxon>Lactobacillales</taxon>
        <taxon>Enterococcaceae</taxon>
        <taxon>Enterococcus</taxon>
    </lineage>
</organism>
<dbReference type="EMBL" id="AJAR01000014">
    <property type="protein sequence ID" value="EOH97185.1"/>
    <property type="molecule type" value="Genomic_DNA"/>
</dbReference>
<name>R2SPN0_9ENTE</name>
<dbReference type="STRING" id="155618.RV06_GL000296"/>
<dbReference type="eggNOG" id="ENOG50306Q8">
    <property type="taxonomic scope" value="Bacteria"/>
</dbReference>
<sequence>MKSKCVPLLKIGMDESIYFDLSTRELFIQEFIGPFTEKTGSSYSKSQTWGISAFIGMFLIPLIAKQFNLVSLVPNYINILCISGVGFLMGKLLTVYLIDRSKGQYIEKKFTKKDVQKILSNLSNLRILAITELIFIFGYSIFLAILPTIENISLKATIGVFLLCFSVSGIHFSAHPFAQQKAFRILKKQIKAGKYDES</sequence>
<evidence type="ECO:0000313" key="2">
    <source>
        <dbReference type="EMBL" id="EOH97185.1"/>
    </source>
</evidence>
<evidence type="ECO:0000313" key="3">
    <source>
        <dbReference type="EMBL" id="EOT59998.1"/>
    </source>
</evidence>
<dbReference type="PATRIC" id="fig|1158608.3.peg.1647"/>
<feature type="transmembrane region" description="Helical" evidence="1">
    <location>
        <begin position="48"/>
        <end position="64"/>
    </location>
</feature>
<dbReference type="SUPFAM" id="SSF103473">
    <property type="entry name" value="MFS general substrate transporter"/>
    <property type="match status" value="1"/>
</dbReference>
<reference evidence="3 5" key="2">
    <citation type="submission" date="2013-03" db="EMBL/GenBank/DDBJ databases">
        <title>The Genome Sequence of Enterococcus haemoperoxidus BAA-382 (PacBio/Illumina hybrid assembly).</title>
        <authorList>
            <consortium name="The Broad Institute Genomics Platform"/>
            <consortium name="The Broad Institute Genome Sequencing Center for Infectious Disease"/>
            <person name="Earl A."/>
            <person name="Russ C."/>
            <person name="Gilmore M."/>
            <person name="Surin D."/>
            <person name="Walker B."/>
            <person name="Young S."/>
            <person name="Zeng Q."/>
            <person name="Gargeya S."/>
            <person name="Fitzgerald M."/>
            <person name="Haas B."/>
            <person name="Abouelleil A."/>
            <person name="Allen A.W."/>
            <person name="Alvarado L."/>
            <person name="Arachchi H.M."/>
            <person name="Berlin A.M."/>
            <person name="Chapman S.B."/>
            <person name="Gainer-Dewar J."/>
            <person name="Goldberg J."/>
            <person name="Griggs A."/>
            <person name="Gujja S."/>
            <person name="Hansen M."/>
            <person name="Howarth C."/>
            <person name="Imamovic A."/>
            <person name="Ireland A."/>
            <person name="Larimer J."/>
            <person name="McCowan C."/>
            <person name="Murphy C."/>
            <person name="Pearson M."/>
            <person name="Poon T.W."/>
            <person name="Priest M."/>
            <person name="Roberts A."/>
            <person name="Saif S."/>
            <person name="Shea T."/>
            <person name="Sisk P."/>
            <person name="Sykes S."/>
            <person name="Wortman J."/>
            <person name="Nusbaum C."/>
            <person name="Birren B."/>
        </authorList>
    </citation>
    <scope>NUCLEOTIDE SEQUENCE [LARGE SCALE GENOMIC DNA]</scope>
    <source>
        <strain evidence="3 5">ATCC BAA-382</strain>
    </source>
</reference>
<dbReference type="Proteomes" id="UP000013858">
    <property type="component" value="Unassembled WGS sequence"/>
</dbReference>
<dbReference type="Proteomes" id="UP000014197">
    <property type="component" value="Unassembled WGS sequence"/>
</dbReference>
<dbReference type="AlphaFoldDB" id="R2SPN0"/>
<keyword evidence="5" id="KW-1185">Reference proteome</keyword>
<dbReference type="InterPro" id="IPR036259">
    <property type="entry name" value="MFS_trans_sf"/>
</dbReference>
<dbReference type="OrthoDB" id="2191569at2"/>
<keyword evidence="1" id="KW-1133">Transmembrane helix</keyword>
<feature type="transmembrane region" description="Helical" evidence="1">
    <location>
        <begin position="158"/>
        <end position="178"/>
    </location>
</feature>
<evidence type="ECO:0000313" key="5">
    <source>
        <dbReference type="Proteomes" id="UP000014197"/>
    </source>
</evidence>
<keyword evidence="1" id="KW-0812">Transmembrane</keyword>
<feature type="transmembrane region" description="Helical" evidence="1">
    <location>
        <begin position="76"/>
        <end position="98"/>
    </location>
</feature>
<accession>R2SPN0</accession>
<gene>
    <name evidence="3" type="ORF">I583_02633</name>
    <name evidence="2" type="ORF">UAW_01667</name>
</gene>
<reference evidence="2 4" key="1">
    <citation type="submission" date="2013-02" db="EMBL/GenBank/DDBJ databases">
        <title>The Genome Sequence of Enterococcus haemoperoxidus BAA-382.</title>
        <authorList>
            <consortium name="The Broad Institute Genome Sequencing Platform"/>
            <consortium name="The Broad Institute Genome Sequencing Center for Infectious Disease"/>
            <person name="Earl A.M."/>
            <person name="Gilmore M.S."/>
            <person name="Lebreton F."/>
            <person name="Walker B."/>
            <person name="Young S.K."/>
            <person name="Zeng Q."/>
            <person name="Gargeya S."/>
            <person name="Fitzgerald M."/>
            <person name="Haas B."/>
            <person name="Abouelleil A."/>
            <person name="Alvarado L."/>
            <person name="Arachchi H.M."/>
            <person name="Berlin A.M."/>
            <person name="Chapman S.B."/>
            <person name="Dewar J."/>
            <person name="Goldberg J."/>
            <person name="Griggs A."/>
            <person name="Gujja S."/>
            <person name="Hansen M."/>
            <person name="Howarth C."/>
            <person name="Imamovic A."/>
            <person name="Larimer J."/>
            <person name="McCowan C."/>
            <person name="Murphy C."/>
            <person name="Neiman D."/>
            <person name="Pearson M."/>
            <person name="Priest M."/>
            <person name="Roberts A."/>
            <person name="Saif S."/>
            <person name="Shea T."/>
            <person name="Sisk P."/>
            <person name="Sykes S."/>
            <person name="Wortman J."/>
            <person name="Nusbaum C."/>
            <person name="Birren B."/>
        </authorList>
    </citation>
    <scope>NUCLEOTIDE SEQUENCE [LARGE SCALE GENOMIC DNA]</scope>
    <source>
        <strain evidence="2 4">ATCC BAA-382</strain>
    </source>
</reference>
<protein>
    <submittedName>
        <fullName evidence="2">Uncharacterized protein</fullName>
    </submittedName>
</protein>
<comment type="caution">
    <text evidence="2">The sequence shown here is derived from an EMBL/GenBank/DDBJ whole genome shotgun (WGS) entry which is preliminary data.</text>
</comment>